<reference evidence="1" key="2">
    <citation type="journal article" date="2022" name="New Phytol.">
        <title>Evolutionary transition to the ectomycorrhizal habit in the genomes of a hyperdiverse lineage of mushroom-forming fungi.</title>
        <authorList>
            <person name="Looney B."/>
            <person name="Miyauchi S."/>
            <person name="Morin E."/>
            <person name="Drula E."/>
            <person name="Courty P.E."/>
            <person name="Kohler A."/>
            <person name="Kuo A."/>
            <person name="LaButti K."/>
            <person name="Pangilinan J."/>
            <person name="Lipzen A."/>
            <person name="Riley R."/>
            <person name="Andreopoulos W."/>
            <person name="He G."/>
            <person name="Johnson J."/>
            <person name="Nolan M."/>
            <person name="Tritt A."/>
            <person name="Barry K.W."/>
            <person name="Grigoriev I.V."/>
            <person name="Nagy L.G."/>
            <person name="Hibbett D."/>
            <person name="Henrissat B."/>
            <person name="Matheny P.B."/>
            <person name="Labbe J."/>
            <person name="Martin F.M."/>
        </authorList>
    </citation>
    <scope>NUCLEOTIDE SEQUENCE</scope>
    <source>
        <strain evidence="1">FP105234-sp</strain>
    </source>
</reference>
<keyword evidence="2" id="KW-1185">Reference proteome</keyword>
<gene>
    <name evidence="1" type="ORF">FA95DRAFT_545883</name>
</gene>
<dbReference type="Proteomes" id="UP000814033">
    <property type="component" value="Unassembled WGS sequence"/>
</dbReference>
<name>A0ACB8REI2_9AGAM</name>
<protein>
    <submittedName>
        <fullName evidence="1">Uncharacterized protein</fullName>
    </submittedName>
</protein>
<evidence type="ECO:0000313" key="1">
    <source>
        <dbReference type="EMBL" id="KAI0042626.1"/>
    </source>
</evidence>
<reference evidence="1" key="1">
    <citation type="submission" date="2021-02" db="EMBL/GenBank/DDBJ databases">
        <authorList>
            <consortium name="DOE Joint Genome Institute"/>
            <person name="Ahrendt S."/>
            <person name="Looney B.P."/>
            <person name="Miyauchi S."/>
            <person name="Morin E."/>
            <person name="Drula E."/>
            <person name="Courty P.E."/>
            <person name="Chicoki N."/>
            <person name="Fauchery L."/>
            <person name="Kohler A."/>
            <person name="Kuo A."/>
            <person name="Labutti K."/>
            <person name="Pangilinan J."/>
            <person name="Lipzen A."/>
            <person name="Riley R."/>
            <person name="Andreopoulos W."/>
            <person name="He G."/>
            <person name="Johnson J."/>
            <person name="Barry K.W."/>
            <person name="Grigoriev I.V."/>
            <person name="Nagy L."/>
            <person name="Hibbett D."/>
            <person name="Henrissat B."/>
            <person name="Matheny P.B."/>
            <person name="Labbe J."/>
            <person name="Martin F."/>
        </authorList>
    </citation>
    <scope>NUCLEOTIDE SEQUENCE</scope>
    <source>
        <strain evidence="1">FP105234-sp</strain>
    </source>
</reference>
<dbReference type="EMBL" id="MU276056">
    <property type="protein sequence ID" value="KAI0042626.1"/>
    <property type="molecule type" value="Genomic_DNA"/>
</dbReference>
<comment type="caution">
    <text evidence="1">The sequence shown here is derived from an EMBL/GenBank/DDBJ whole genome shotgun (WGS) entry which is preliminary data.</text>
</comment>
<organism evidence="1 2">
    <name type="scientific">Auriscalpium vulgare</name>
    <dbReference type="NCBI Taxonomy" id="40419"/>
    <lineage>
        <taxon>Eukaryota</taxon>
        <taxon>Fungi</taxon>
        <taxon>Dikarya</taxon>
        <taxon>Basidiomycota</taxon>
        <taxon>Agaricomycotina</taxon>
        <taxon>Agaricomycetes</taxon>
        <taxon>Russulales</taxon>
        <taxon>Auriscalpiaceae</taxon>
        <taxon>Auriscalpium</taxon>
    </lineage>
</organism>
<proteinExistence type="predicted"/>
<accession>A0ACB8REI2</accession>
<evidence type="ECO:0000313" key="2">
    <source>
        <dbReference type="Proteomes" id="UP000814033"/>
    </source>
</evidence>
<sequence length="216" mass="23966">MKTSWSKPSGLRLPSTRKFKGLRVRIATGAMARSPSAGPIRLTRRMFLELAPPTERTHVSKAVGGEFRRGVLRRTEFWAVRLSGSAARPPDPYGVLRDVGRNPRSARQLMRTGGPSPMTILTLGIYWRGLSSERKAGPPMNWPASTVGTDEFREHSSRPAGLANLRAFCSTTQTPKNPCDDREPWMLSIGSFHYEGSHGLDSPGRPVDMAFHRTVR</sequence>